<keyword evidence="1" id="KW-1133">Transmembrane helix</keyword>
<protein>
    <submittedName>
        <fullName evidence="2">Uncharacterized protein</fullName>
    </submittedName>
</protein>
<dbReference type="Proteomes" id="UP000008022">
    <property type="component" value="Unassembled WGS sequence"/>
</dbReference>
<reference evidence="3" key="1">
    <citation type="submission" date="2013-06" db="EMBL/GenBank/DDBJ databases">
        <authorList>
            <person name="Zhao Q."/>
        </authorList>
    </citation>
    <scope>NUCLEOTIDE SEQUENCE</scope>
    <source>
        <strain evidence="3">cv. W1943</strain>
    </source>
</reference>
<dbReference type="EnsemblPlants" id="ORUFI01G40420.1">
    <property type="protein sequence ID" value="ORUFI01G40420.1"/>
    <property type="gene ID" value="ORUFI01G40420"/>
</dbReference>
<keyword evidence="1" id="KW-0472">Membrane</keyword>
<reference evidence="2" key="2">
    <citation type="submission" date="2015-06" db="UniProtKB">
        <authorList>
            <consortium name="EnsemblPlants"/>
        </authorList>
    </citation>
    <scope>IDENTIFICATION</scope>
</reference>
<evidence type="ECO:0000313" key="2">
    <source>
        <dbReference type="EnsemblPlants" id="ORUFI01G40420.1"/>
    </source>
</evidence>
<dbReference type="Gramene" id="ORUFI01G40420.1">
    <property type="protein sequence ID" value="ORUFI01G40420.1"/>
    <property type="gene ID" value="ORUFI01G40420"/>
</dbReference>
<dbReference type="AlphaFoldDB" id="A0A0E0N4W4"/>
<dbReference type="HOGENOM" id="CLU_2444697_0_0_1"/>
<keyword evidence="1" id="KW-0812">Transmembrane</keyword>
<name>A0A0E0N4W4_ORYRU</name>
<proteinExistence type="predicted"/>
<evidence type="ECO:0000313" key="3">
    <source>
        <dbReference type="Proteomes" id="UP000008022"/>
    </source>
</evidence>
<feature type="transmembrane region" description="Helical" evidence="1">
    <location>
        <begin position="33"/>
        <end position="57"/>
    </location>
</feature>
<evidence type="ECO:0000256" key="1">
    <source>
        <dbReference type="SAM" id="Phobius"/>
    </source>
</evidence>
<organism evidence="2 3">
    <name type="scientific">Oryza rufipogon</name>
    <name type="common">Brownbeard rice</name>
    <name type="synonym">Asian wild rice</name>
    <dbReference type="NCBI Taxonomy" id="4529"/>
    <lineage>
        <taxon>Eukaryota</taxon>
        <taxon>Viridiplantae</taxon>
        <taxon>Streptophyta</taxon>
        <taxon>Embryophyta</taxon>
        <taxon>Tracheophyta</taxon>
        <taxon>Spermatophyta</taxon>
        <taxon>Magnoliopsida</taxon>
        <taxon>Liliopsida</taxon>
        <taxon>Poales</taxon>
        <taxon>Poaceae</taxon>
        <taxon>BOP clade</taxon>
        <taxon>Oryzoideae</taxon>
        <taxon>Oryzeae</taxon>
        <taxon>Oryzinae</taxon>
        <taxon>Oryza</taxon>
    </lineage>
</organism>
<sequence length="90" mass="10270">MLSGCSGAATALLDLVAVRGTIQLVWRNLHKEVLMLMILVIVRLEYYTMCTVLVNMLNLLWTKGWLILPVLLLDISKPKETCMDCFWELS</sequence>
<accession>A0A0E0N4W4</accession>
<keyword evidence="3" id="KW-1185">Reference proteome</keyword>